<dbReference type="EMBL" id="MFFX01000027">
    <property type="protein sequence ID" value="OGF19205.1"/>
    <property type="molecule type" value="Genomic_DNA"/>
</dbReference>
<evidence type="ECO:0000313" key="3">
    <source>
        <dbReference type="Proteomes" id="UP000178682"/>
    </source>
</evidence>
<feature type="transmembrane region" description="Helical" evidence="1">
    <location>
        <begin position="12"/>
        <end position="32"/>
    </location>
</feature>
<reference evidence="2 3" key="1">
    <citation type="journal article" date="2016" name="Nat. Commun.">
        <title>Thousands of microbial genomes shed light on interconnected biogeochemical processes in an aquifer system.</title>
        <authorList>
            <person name="Anantharaman K."/>
            <person name="Brown C.T."/>
            <person name="Hug L.A."/>
            <person name="Sharon I."/>
            <person name="Castelle C.J."/>
            <person name="Probst A.J."/>
            <person name="Thomas B.C."/>
            <person name="Singh A."/>
            <person name="Wilkins M.J."/>
            <person name="Karaoz U."/>
            <person name="Brodie E.L."/>
            <person name="Williams K.H."/>
            <person name="Hubbard S.S."/>
            <person name="Banfield J.F."/>
        </authorList>
    </citation>
    <scope>NUCLEOTIDE SEQUENCE [LARGE SCALE GENOMIC DNA]</scope>
</reference>
<accession>A0A1F5RXS6</accession>
<organism evidence="2 3">
    <name type="scientific">Candidatus Falkowbacteria bacterium RIFCSPLOWO2_12_FULL_45_10</name>
    <dbReference type="NCBI Taxonomy" id="1797990"/>
    <lineage>
        <taxon>Bacteria</taxon>
        <taxon>Candidatus Falkowiibacteriota</taxon>
    </lineage>
</organism>
<protein>
    <submittedName>
        <fullName evidence="2">Uncharacterized protein</fullName>
    </submittedName>
</protein>
<keyword evidence="1" id="KW-1133">Transmembrane helix</keyword>
<comment type="caution">
    <text evidence="2">The sequence shown here is derived from an EMBL/GenBank/DDBJ whole genome shotgun (WGS) entry which is preliminary data.</text>
</comment>
<dbReference type="Proteomes" id="UP000178682">
    <property type="component" value="Unassembled WGS sequence"/>
</dbReference>
<gene>
    <name evidence="2" type="ORF">A3G56_00135</name>
</gene>
<keyword evidence="1" id="KW-0812">Transmembrane</keyword>
<dbReference type="AlphaFoldDB" id="A0A1F5RXS6"/>
<sequence>MKDFFRSIDRQFNGFIINLAGGAVLLLFFAVLVVWSDFFLRLVFGCALLIAAWISFYAALKLYQIKRKIKDFIPRIK</sequence>
<evidence type="ECO:0000256" key="1">
    <source>
        <dbReference type="SAM" id="Phobius"/>
    </source>
</evidence>
<name>A0A1F5RXS6_9BACT</name>
<evidence type="ECO:0000313" key="2">
    <source>
        <dbReference type="EMBL" id="OGF19205.1"/>
    </source>
</evidence>
<proteinExistence type="predicted"/>
<keyword evidence="1" id="KW-0472">Membrane</keyword>
<feature type="transmembrane region" description="Helical" evidence="1">
    <location>
        <begin position="38"/>
        <end position="60"/>
    </location>
</feature>